<feature type="domain" description="Protein HIRA-like C-terminal" evidence="1">
    <location>
        <begin position="77"/>
        <end position="176"/>
    </location>
</feature>
<reference evidence="2 3" key="1">
    <citation type="submission" date="2014-04" db="EMBL/GenBank/DDBJ databases">
        <title>Evolutionary Origins and Diversification of the Mycorrhizal Mutualists.</title>
        <authorList>
            <consortium name="DOE Joint Genome Institute"/>
            <consortium name="Mycorrhizal Genomics Consortium"/>
            <person name="Kohler A."/>
            <person name="Kuo A."/>
            <person name="Nagy L.G."/>
            <person name="Floudas D."/>
            <person name="Copeland A."/>
            <person name="Barry K.W."/>
            <person name="Cichocki N."/>
            <person name="Veneault-Fourrey C."/>
            <person name="LaButti K."/>
            <person name="Lindquist E.A."/>
            <person name="Lipzen A."/>
            <person name="Lundell T."/>
            <person name="Morin E."/>
            <person name="Murat C."/>
            <person name="Riley R."/>
            <person name="Ohm R."/>
            <person name="Sun H."/>
            <person name="Tunlid A."/>
            <person name="Henrissat B."/>
            <person name="Grigoriev I.V."/>
            <person name="Hibbett D.S."/>
            <person name="Martin F."/>
        </authorList>
    </citation>
    <scope>NUCLEOTIDE SEQUENCE [LARGE SCALE GENOMIC DNA]</scope>
    <source>
        <strain evidence="2 3">FD-317 M1</strain>
    </source>
</reference>
<dbReference type="EMBL" id="KN834766">
    <property type="protein sequence ID" value="KIK62664.1"/>
    <property type="molecule type" value="Genomic_DNA"/>
</dbReference>
<dbReference type="AlphaFoldDB" id="A0A0D0CIX5"/>
<proteinExistence type="predicted"/>
<evidence type="ECO:0000313" key="3">
    <source>
        <dbReference type="Proteomes" id="UP000053593"/>
    </source>
</evidence>
<dbReference type="InterPro" id="IPR011494">
    <property type="entry name" value="HIRA-like_C"/>
</dbReference>
<evidence type="ECO:0000259" key="1">
    <source>
        <dbReference type="Pfam" id="PF07569"/>
    </source>
</evidence>
<accession>A0A0D0CIX5</accession>
<sequence length="176" mass="19188">MVPIKEINDTRAWRGNVDSLPVPVTLTRVTEESEGSHVFEGLNPEDDKMEDLPVHVRVYFSTAATLDGSVNVYSLMGRRLIPGLNVGSPCSLMDGSKSCLLVITQAGMLNANENAAHFPPVSVTFFISTPNNTILSALTRPDGTPIINSANGTAYSSLYFWVKIGDRRWSDGSDVW</sequence>
<dbReference type="Pfam" id="PF07569">
    <property type="entry name" value="Hira"/>
    <property type="match status" value="1"/>
</dbReference>
<dbReference type="HOGENOM" id="CLU_1525315_0_0_1"/>
<protein>
    <recommendedName>
        <fullName evidence="1">Protein HIRA-like C-terminal domain-containing protein</fullName>
    </recommendedName>
</protein>
<dbReference type="OrthoDB" id="1741719at2759"/>
<dbReference type="Proteomes" id="UP000053593">
    <property type="component" value="Unassembled WGS sequence"/>
</dbReference>
<keyword evidence="3" id="KW-1185">Reference proteome</keyword>
<organism evidence="2 3">
    <name type="scientific">Collybiopsis luxurians FD-317 M1</name>
    <dbReference type="NCBI Taxonomy" id="944289"/>
    <lineage>
        <taxon>Eukaryota</taxon>
        <taxon>Fungi</taxon>
        <taxon>Dikarya</taxon>
        <taxon>Basidiomycota</taxon>
        <taxon>Agaricomycotina</taxon>
        <taxon>Agaricomycetes</taxon>
        <taxon>Agaricomycetidae</taxon>
        <taxon>Agaricales</taxon>
        <taxon>Marasmiineae</taxon>
        <taxon>Omphalotaceae</taxon>
        <taxon>Collybiopsis</taxon>
        <taxon>Collybiopsis luxurians</taxon>
    </lineage>
</organism>
<evidence type="ECO:0000313" key="2">
    <source>
        <dbReference type="EMBL" id="KIK62664.1"/>
    </source>
</evidence>
<name>A0A0D0CIX5_9AGAR</name>
<dbReference type="GO" id="GO:0006355">
    <property type="term" value="P:regulation of DNA-templated transcription"/>
    <property type="evidence" value="ECO:0007669"/>
    <property type="project" value="InterPro"/>
</dbReference>
<gene>
    <name evidence="2" type="ORF">GYMLUDRAFT_242311</name>
</gene>
<dbReference type="GO" id="GO:0006338">
    <property type="term" value="P:chromatin remodeling"/>
    <property type="evidence" value="ECO:0007669"/>
    <property type="project" value="InterPro"/>
</dbReference>